<sequence length="352" mass="37917">MLMNDIGEKEFLRSILPGLIKSDKFLNGFGNDASVVDIGLPDIAIAFKIDRAAKPIAAYKGWASFQMWGRLAVTANISDILAVGATPTGFMLSITVPGTWSASDVEEIIKGAEIACQEKGVAFVGGDTKEGREANVVGAAFGTIQKDMIVSRRAAEEENTVLLAGRLGGFASSYLLRTKARNKSSEILESLALPTCVWDEARYLFSHGGVTAAVDLSDGLAEGLNLLSKNGLAPLINIDLLPLHHLARLASNELCIEKSNFAFTVGDWGILFAMSKSTAESAIASMPAGLDITEVGTIVKADKAGYFSVKTGMKYELTLDLTNEHFRRTMEKEKDYFSELTKFSFLKGKAQL</sequence>
<proteinExistence type="predicted"/>
<dbReference type="RefSeq" id="WP_264497727.1">
    <property type="nucleotide sequence ID" value="NZ_CP109947.1"/>
</dbReference>
<dbReference type="EMBL" id="CP125967">
    <property type="protein sequence ID" value="WWO38231.1"/>
    <property type="molecule type" value="Genomic_DNA"/>
</dbReference>
<dbReference type="InterPro" id="IPR016188">
    <property type="entry name" value="PurM-like_N"/>
</dbReference>
<name>A0ABZ2G9K1_9GAMM</name>
<dbReference type="PANTHER" id="PTHR30270:SF0">
    <property type="entry name" value="THIAMINE-MONOPHOSPHATE KINASE"/>
    <property type="match status" value="1"/>
</dbReference>
<evidence type="ECO:0000256" key="1">
    <source>
        <dbReference type="ARBA" id="ARBA00022977"/>
    </source>
</evidence>
<dbReference type="InterPro" id="IPR036676">
    <property type="entry name" value="PurM-like_C_sf"/>
</dbReference>
<dbReference type="Gene3D" id="3.30.1330.10">
    <property type="entry name" value="PurM-like, N-terminal domain"/>
    <property type="match status" value="1"/>
</dbReference>
<dbReference type="Gene3D" id="3.90.650.10">
    <property type="entry name" value="PurM-like C-terminal domain"/>
    <property type="match status" value="1"/>
</dbReference>
<dbReference type="SUPFAM" id="SSF55326">
    <property type="entry name" value="PurM N-terminal domain-like"/>
    <property type="match status" value="1"/>
</dbReference>
<dbReference type="Proteomes" id="UP001379444">
    <property type="component" value="Chromosome"/>
</dbReference>
<dbReference type="SUPFAM" id="SSF56042">
    <property type="entry name" value="PurM C-terminal domain-like"/>
    <property type="match status" value="1"/>
</dbReference>
<reference evidence="3 4" key="1">
    <citation type="journal article" date="2024" name="Front. Plant Sci.">
        <title>Comprehensive phenomic and genomic studies of the species, Pectobacterium cacticida and proposal for reclassification as Alcorniella cacticida comb. nov.</title>
        <authorList>
            <person name="Jonca J."/>
            <person name="Pirhonen M."/>
            <person name="Waleron M.M."/>
            <person name="Gawor J."/>
            <person name="Mrozik A."/>
            <person name="Smoktunowicz M."/>
            <person name="Waleron K."/>
            <person name="Waleron M."/>
        </authorList>
    </citation>
    <scope>NUCLEOTIDE SEQUENCE [LARGE SCALE GENOMIC DNA]</scope>
    <source>
        <strain evidence="3 4">DPMP6</strain>
    </source>
</reference>
<dbReference type="InterPro" id="IPR036921">
    <property type="entry name" value="PurM-like_N_sf"/>
</dbReference>
<organism evidence="3 4">
    <name type="scientific">Pectobacterium cacticida</name>
    <dbReference type="NCBI Taxonomy" id="69221"/>
    <lineage>
        <taxon>Bacteria</taxon>
        <taxon>Pseudomonadati</taxon>
        <taxon>Pseudomonadota</taxon>
        <taxon>Gammaproteobacteria</taxon>
        <taxon>Enterobacterales</taxon>
        <taxon>Pectobacteriaceae</taxon>
        <taxon>Pectobacterium</taxon>
    </lineage>
</organism>
<evidence type="ECO:0000313" key="3">
    <source>
        <dbReference type="EMBL" id="WWO38231.1"/>
    </source>
</evidence>
<accession>A0ABZ2G9K1</accession>
<evidence type="ECO:0000313" key="4">
    <source>
        <dbReference type="Proteomes" id="UP001379444"/>
    </source>
</evidence>
<feature type="domain" description="PurM-like N-terminal" evidence="2">
    <location>
        <begin position="30"/>
        <end position="143"/>
    </location>
</feature>
<keyword evidence="4" id="KW-1185">Reference proteome</keyword>
<dbReference type="InterPro" id="IPR006283">
    <property type="entry name" value="ThiL-like"/>
</dbReference>
<keyword evidence="1" id="KW-0784">Thiamine biosynthesis</keyword>
<dbReference type="PANTHER" id="PTHR30270">
    <property type="entry name" value="THIAMINE-MONOPHOSPHATE KINASE"/>
    <property type="match status" value="1"/>
</dbReference>
<dbReference type="Pfam" id="PF00586">
    <property type="entry name" value="AIRS"/>
    <property type="match status" value="1"/>
</dbReference>
<evidence type="ECO:0000259" key="2">
    <source>
        <dbReference type="Pfam" id="PF00586"/>
    </source>
</evidence>
<gene>
    <name evidence="3" type="ORF">QNA12_17300</name>
</gene>
<protein>
    <submittedName>
        <fullName evidence="3">AIR synthase related protein</fullName>
    </submittedName>
</protein>